<sequence>KVDIEEPDLYIPVMSFTTYILVYGVQRGIMSDFKPEVLSSSFSFALTLLVLEVALAKGGFYLAGCGISILDITGNCSCKYVHTVLMVLIRILIGDSNVYYIFFCYLAACAGFATFRFMMRQDPNGTQAQYGMQPSNLHKHFAIGIAVAQLPLCWLLTPSAASKAIAAAA</sequence>
<comment type="function">
    <text evidence="9">Has a role in transport between endoplasmic reticulum and Golgi.</text>
</comment>
<feature type="transmembrane region" description="Helical" evidence="9">
    <location>
        <begin position="140"/>
        <end position="157"/>
    </location>
</feature>
<evidence type="ECO:0000256" key="2">
    <source>
        <dbReference type="ARBA" id="ARBA00022448"/>
    </source>
</evidence>
<accession>A0ABN9YCP9</accession>
<keyword evidence="6 9" id="KW-1133">Transmembrane helix</keyword>
<reference evidence="10" key="1">
    <citation type="submission" date="2023-10" db="EMBL/GenBank/DDBJ databases">
        <authorList>
            <person name="Chen Y."/>
            <person name="Shah S."/>
            <person name="Dougan E. K."/>
            <person name="Thang M."/>
            <person name="Chan C."/>
        </authorList>
    </citation>
    <scope>NUCLEOTIDE SEQUENCE [LARGE SCALE GENOMIC DNA]</scope>
</reference>
<keyword evidence="8 9" id="KW-0472">Membrane</keyword>
<keyword evidence="3 9" id="KW-0812">Transmembrane</keyword>
<evidence type="ECO:0000256" key="6">
    <source>
        <dbReference type="ARBA" id="ARBA00022989"/>
    </source>
</evidence>
<feature type="transmembrane region" description="Helical" evidence="9">
    <location>
        <begin position="99"/>
        <end position="119"/>
    </location>
</feature>
<evidence type="ECO:0000256" key="3">
    <source>
        <dbReference type="ARBA" id="ARBA00022692"/>
    </source>
</evidence>
<feature type="non-terminal residue" evidence="10">
    <location>
        <position position="1"/>
    </location>
</feature>
<evidence type="ECO:0000256" key="9">
    <source>
        <dbReference type="RuleBase" id="RU368073"/>
    </source>
</evidence>
<evidence type="ECO:0000256" key="8">
    <source>
        <dbReference type="ARBA" id="ARBA00023136"/>
    </source>
</evidence>
<evidence type="ECO:0000256" key="4">
    <source>
        <dbReference type="ARBA" id="ARBA00022824"/>
    </source>
</evidence>
<keyword evidence="5 9" id="KW-0653">Protein transport</keyword>
<evidence type="ECO:0000256" key="7">
    <source>
        <dbReference type="ARBA" id="ARBA00023034"/>
    </source>
</evidence>
<comment type="caution">
    <text evidence="10">The sequence shown here is derived from an EMBL/GenBank/DDBJ whole genome shotgun (WGS) entry which is preliminary data.</text>
</comment>
<dbReference type="PANTHER" id="PTHR14083:SF0">
    <property type="entry name" value="YIP1D-INTERACTING FACTOR 1, ISOFORM C"/>
    <property type="match status" value="1"/>
</dbReference>
<protein>
    <recommendedName>
        <fullName evidence="9">Protein YIF1</fullName>
    </recommendedName>
</protein>
<name>A0ABN9YCP9_9DINO</name>
<evidence type="ECO:0000256" key="5">
    <source>
        <dbReference type="ARBA" id="ARBA00022927"/>
    </source>
</evidence>
<dbReference type="Pfam" id="PF03878">
    <property type="entry name" value="YIF1"/>
    <property type="match status" value="1"/>
</dbReference>
<evidence type="ECO:0000313" key="11">
    <source>
        <dbReference type="Proteomes" id="UP001189429"/>
    </source>
</evidence>
<keyword evidence="4 9" id="KW-0256">Endoplasmic reticulum</keyword>
<keyword evidence="7 9" id="KW-0333">Golgi apparatus</keyword>
<feature type="transmembrane region" description="Helical" evidence="9">
    <location>
        <begin position="9"/>
        <end position="30"/>
    </location>
</feature>
<keyword evidence="2 9" id="KW-0813">Transport</keyword>
<evidence type="ECO:0000256" key="1">
    <source>
        <dbReference type="ARBA" id="ARBA00009727"/>
    </source>
</evidence>
<proteinExistence type="inferred from homology"/>
<comment type="similarity">
    <text evidence="1 9">Belongs to the YIF1 family.</text>
</comment>
<dbReference type="InterPro" id="IPR005578">
    <property type="entry name" value="Yif1_fam"/>
</dbReference>
<evidence type="ECO:0000313" key="10">
    <source>
        <dbReference type="EMBL" id="CAK0910481.1"/>
    </source>
</evidence>
<gene>
    <name evidence="10" type="ORF">PCOR1329_LOCUS84653</name>
</gene>
<feature type="transmembrane region" description="Helical" evidence="9">
    <location>
        <begin position="42"/>
        <end position="64"/>
    </location>
</feature>
<organism evidence="10 11">
    <name type="scientific">Prorocentrum cordatum</name>
    <dbReference type="NCBI Taxonomy" id="2364126"/>
    <lineage>
        <taxon>Eukaryota</taxon>
        <taxon>Sar</taxon>
        <taxon>Alveolata</taxon>
        <taxon>Dinophyceae</taxon>
        <taxon>Prorocentrales</taxon>
        <taxon>Prorocentraceae</taxon>
        <taxon>Prorocentrum</taxon>
    </lineage>
</organism>
<keyword evidence="11" id="KW-1185">Reference proteome</keyword>
<dbReference type="PANTHER" id="PTHR14083">
    <property type="entry name" value="YIP1 INTERACTING FACTOR HOMOLOG YIF1 PROTEIN"/>
    <property type="match status" value="1"/>
</dbReference>
<dbReference type="Proteomes" id="UP001189429">
    <property type="component" value="Unassembled WGS sequence"/>
</dbReference>
<dbReference type="EMBL" id="CAUYUJ010022404">
    <property type="protein sequence ID" value="CAK0910481.1"/>
    <property type="molecule type" value="Genomic_DNA"/>
</dbReference>
<comment type="subcellular location">
    <subcellularLocation>
        <location evidence="9">Endoplasmic reticulum membrane</location>
        <topology evidence="9">Multi-pass membrane protein</topology>
    </subcellularLocation>
    <subcellularLocation>
        <location evidence="9">Golgi apparatus membrane</location>
        <topology evidence="9">Multi-pass membrane protein</topology>
    </subcellularLocation>
</comment>